<evidence type="ECO:0000256" key="1">
    <source>
        <dbReference type="SAM" id="SignalP"/>
    </source>
</evidence>
<dbReference type="EMBL" id="CAKKMG010000007">
    <property type="protein sequence ID" value="CAH0161610.1"/>
    <property type="molecule type" value="Genomic_DNA"/>
</dbReference>
<dbReference type="Proteomes" id="UP000789326">
    <property type="component" value="Unassembled WGS sequence"/>
</dbReference>
<feature type="chain" id="PRO_5040774299" description="Lipoprotein" evidence="1">
    <location>
        <begin position="22"/>
        <end position="132"/>
    </location>
</feature>
<organism evidence="2 3">
    <name type="scientific">Peribacillus simplex</name>
    <dbReference type="NCBI Taxonomy" id="1478"/>
    <lineage>
        <taxon>Bacteria</taxon>
        <taxon>Bacillati</taxon>
        <taxon>Bacillota</taxon>
        <taxon>Bacilli</taxon>
        <taxon>Bacillales</taxon>
        <taxon>Bacillaceae</taxon>
        <taxon>Peribacillus</taxon>
    </lineage>
</organism>
<comment type="caution">
    <text evidence="2">The sequence shown here is derived from an EMBL/GenBank/DDBJ whole genome shotgun (WGS) entry which is preliminary data.</text>
</comment>
<sequence>MMKRKQLLVALGLLSITLASGCTTKQEHISVQKYEGKNYKFEAYKEKIELEKTDKTKEIVKNADWEEFALEKDHPKADFIFYFNDEKSEGKIAVYYVWVNTDGNIVELTKDEHSQYAQLNRKDSETILRFLH</sequence>
<proteinExistence type="predicted"/>
<feature type="signal peptide" evidence="1">
    <location>
        <begin position="1"/>
        <end position="21"/>
    </location>
</feature>
<dbReference type="AlphaFoldDB" id="A0A9W4PAK0"/>
<protein>
    <recommendedName>
        <fullName evidence="4">Lipoprotein</fullName>
    </recommendedName>
</protein>
<evidence type="ECO:0000313" key="3">
    <source>
        <dbReference type="Proteomes" id="UP000789326"/>
    </source>
</evidence>
<dbReference type="PROSITE" id="PS51257">
    <property type="entry name" value="PROKAR_LIPOPROTEIN"/>
    <property type="match status" value="1"/>
</dbReference>
<name>A0A9W4PAK0_9BACI</name>
<dbReference type="RefSeq" id="WP_230300959.1">
    <property type="nucleotide sequence ID" value="NZ_CAKKMG010000007.1"/>
</dbReference>
<gene>
    <name evidence="2" type="ORF">SRABI133_00962</name>
</gene>
<evidence type="ECO:0008006" key="4">
    <source>
        <dbReference type="Google" id="ProtNLM"/>
    </source>
</evidence>
<accession>A0A9W4PAK0</accession>
<evidence type="ECO:0000313" key="2">
    <source>
        <dbReference type="EMBL" id="CAH0161610.1"/>
    </source>
</evidence>
<keyword evidence="1" id="KW-0732">Signal</keyword>
<reference evidence="2" key="1">
    <citation type="submission" date="2021-11" db="EMBL/GenBank/DDBJ databases">
        <authorList>
            <person name="Bulgarelli D."/>
        </authorList>
    </citation>
    <scope>NUCLEOTIDE SEQUENCE</scope>
    <source>
        <strain evidence="2">Bi133</strain>
    </source>
</reference>